<evidence type="ECO:0000313" key="2">
    <source>
        <dbReference type="Proteomes" id="UP001596018"/>
    </source>
</evidence>
<accession>A0ABW0JWJ9</accession>
<dbReference type="Proteomes" id="UP001596018">
    <property type="component" value="Unassembled WGS sequence"/>
</dbReference>
<comment type="caution">
    <text evidence="1">The sequence shown here is derived from an EMBL/GenBank/DDBJ whole genome shotgun (WGS) entry which is preliminary data.</text>
</comment>
<reference evidence="2" key="1">
    <citation type="journal article" date="2019" name="Int. J. Syst. Evol. Microbiol.">
        <title>The Global Catalogue of Microorganisms (GCM) 10K type strain sequencing project: providing services to taxonomists for standard genome sequencing and annotation.</title>
        <authorList>
            <consortium name="The Broad Institute Genomics Platform"/>
            <consortium name="The Broad Institute Genome Sequencing Center for Infectious Disease"/>
            <person name="Wu L."/>
            <person name="Ma J."/>
        </authorList>
    </citation>
    <scope>NUCLEOTIDE SEQUENCE [LARGE SCALE GENOMIC DNA]</scope>
    <source>
        <strain evidence="2">KACC 12822</strain>
    </source>
</reference>
<keyword evidence="2" id="KW-1185">Reference proteome</keyword>
<sequence>MKSAKPTLANRKPLRAAKAPSQQAIVRAVASSTAIETGKSIRQIEKSLLGKNPKLRGIALAN</sequence>
<name>A0ABW0JWJ9_9GAMM</name>
<dbReference type="RefSeq" id="WP_377340161.1">
    <property type="nucleotide sequence ID" value="NZ_JALBWS010000012.1"/>
</dbReference>
<protein>
    <submittedName>
        <fullName evidence="1">Uncharacterized protein</fullName>
    </submittedName>
</protein>
<organism evidence="1 2">
    <name type="scientific">Rhodanobacter ginsenosidimutans</name>
    <dbReference type="NCBI Taxonomy" id="490571"/>
    <lineage>
        <taxon>Bacteria</taxon>
        <taxon>Pseudomonadati</taxon>
        <taxon>Pseudomonadota</taxon>
        <taxon>Gammaproteobacteria</taxon>
        <taxon>Lysobacterales</taxon>
        <taxon>Rhodanobacteraceae</taxon>
        <taxon>Rhodanobacter</taxon>
    </lineage>
</organism>
<proteinExistence type="predicted"/>
<evidence type="ECO:0000313" key="1">
    <source>
        <dbReference type="EMBL" id="MFC5440290.1"/>
    </source>
</evidence>
<dbReference type="EMBL" id="JBHSMM010000001">
    <property type="protein sequence ID" value="MFC5440290.1"/>
    <property type="molecule type" value="Genomic_DNA"/>
</dbReference>
<gene>
    <name evidence="1" type="ORF">ACFPK0_09725</name>
</gene>